<dbReference type="SMART" id="SM00855">
    <property type="entry name" value="PGAM"/>
    <property type="match status" value="1"/>
</dbReference>
<dbReference type="GO" id="GO:0043456">
    <property type="term" value="P:regulation of pentose-phosphate shunt"/>
    <property type="evidence" value="ECO:0007669"/>
    <property type="project" value="TreeGrafter"/>
</dbReference>
<dbReference type="PANTHER" id="PTHR46517">
    <property type="entry name" value="FRUCTOSE-2,6-BISPHOSPHATASE TIGAR"/>
    <property type="match status" value="1"/>
</dbReference>
<feature type="active site" description="Tele-phosphohistidine intermediate" evidence="2">
    <location>
        <position position="9"/>
    </location>
</feature>
<protein>
    <submittedName>
        <fullName evidence="4">Histidine phosphatase family protein</fullName>
    </submittedName>
</protein>
<evidence type="ECO:0000313" key="4">
    <source>
        <dbReference type="EMBL" id="MUG71741.1"/>
    </source>
</evidence>
<accession>A0A7X3CTH2</accession>
<gene>
    <name evidence="4" type="ORF">GNP93_13775</name>
</gene>
<dbReference type="RefSeq" id="WP_141335484.1">
    <property type="nucleotide sequence ID" value="NZ_WNZX01000010.1"/>
</dbReference>
<proteinExistence type="predicted"/>
<dbReference type="GO" id="GO:0045820">
    <property type="term" value="P:negative regulation of glycolytic process"/>
    <property type="evidence" value="ECO:0007669"/>
    <property type="project" value="TreeGrafter"/>
</dbReference>
<name>A0A7X3CTH2_9BACL</name>
<dbReference type="InterPro" id="IPR013078">
    <property type="entry name" value="His_Pase_superF_clade-1"/>
</dbReference>
<dbReference type="AlphaFoldDB" id="A0A7X3CTH2"/>
<feature type="active site" description="Proton donor/acceptor" evidence="2">
    <location>
        <position position="83"/>
    </location>
</feature>
<dbReference type="EMBL" id="WNZX01000010">
    <property type="protein sequence ID" value="MUG71741.1"/>
    <property type="molecule type" value="Genomic_DNA"/>
</dbReference>
<dbReference type="Pfam" id="PF00300">
    <property type="entry name" value="His_Phos_1"/>
    <property type="match status" value="1"/>
</dbReference>
<evidence type="ECO:0000256" key="2">
    <source>
        <dbReference type="PIRSR" id="PIRSR613078-1"/>
    </source>
</evidence>
<feature type="binding site" evidence="3">
    <location>
        <position position="58"/>
    </location>
    <ligand>
        <name>substrate</name>
    </ligand>
</feature>
<keyword evidence="1" id="KW-0378">Hydrolase</keyword>
<dbReference type="InterPro" id="IPR051695">
    <property type="entry name" value="Phosphoglycerate_Mutase"/>
</dbReference>
<dbReference type="GO" id="GO:0005829">
    <property type="term" value="C:cytosol"/>
    <property type="evidence" value="ECO:0007669"/>
    <property type="project" value="TreeGrafter"/>
</dbReference>
<sequence length="196" mass="22047">MTTIGFIRHGTTEWNLAGRMQGQMDTPLAEVGRVQAGLLGERLRGEPWDGIVTSDLMRARETAERIAQATGTPVLGVDARLRERAFGQLEGTTLDERLARWGEQWRQLDLGLESDELLLMRWQSFLSDLERDHGGKRILIVSHGGYIVPVIESIGRLTLESHLMNTSLTVMERIDDGWRFRLLNCTAHLASLKTSP</sequence>
<comment type="caution">
    <text evidence="4">The sequence shown here is derived from an EMBL/GenBank/DDBJ whole genome shotgun (WGS) entry which is preliminary data.</text>
</comment>
<feature type="binding site" evidence="3">
    <location>
        <begin position="8"/>
        <end position="15"/>
    </location>
    <ligand>
        <name>substrate</name>
    </ligand>
</feature>
<dbReference type="PANTHER" id="PTHR46517:SF1">
    <property type="entry name" value="FRUCTOSE-2,6-BISPHOSPHATASE TIGAR"/>
    <property type="match status" value="1"/>
</dbReference>
<reference evidence="4 5" key="1">
    <citation type="submission" date="2019-11" db="EMBL/GenBank/DDBJ databases">
        <title>Draft genome sequences of five Paenibacillus species of dairy origin.</title>
        <authorList>
            <person name="Olajide A.M."/>
            <person name="Chen S."/>
            <person name="Lapointe G."/>
        </authorList>
    </citation>
    <scope>NUCLEOTIDE SEQUENCE [LARGE SCALE GENOMIC DNA]</scope>
    <source>
        <strain evidence="4 5">2CS3</strain>
    </source>
</reference>
<evidence type="ECO:0000256" key="1">
    <source>
        <dbReference type="ARBA" id="ARBA00022801"/>
    </source>
</evidence>
<evidence type="ECO:0000313" key="5">
    <source>
        <dbReference type="Proteomes" id="UP000450917"/>
    </source>
</evidence>
<dbReference type="CDD" id="cd07067">
    <property type="entry name" value="HP_PGM_like"/>
    <property type="match status" value="1"/>
</dbReference>
<dbReference type="InterPro" id="IPR029033">
    <property type="entry name" value="His_PPase_superfam"/>
</dbReference>
<evidence type="ECO:0000256" key="3">
    <source>
        <dbReference type="PIRSR" id="PIRSR613078-2"/>
    </source>
</evidence>
<dbReference type="SUPFAM" id="SSF53254">
    <property type="entry name" value="Phosphoglycerate mutase-like"/>
    <property type="match status" value="1"/>
</dbReference>
<dbReference type="GO" id="GO:0004331">
    <property type="term" value="F:fructose-2,6-bisphosphate 2-phosphatase activity"/>
    <property type="evidence" value="ECO:0007669"/>
    <property type="project" value="TreeGrafter"/>
</dbReference>
<dbReference type="Proteomes" id="UP000450917">
    <property type="component" value="Unassembled WGS sequence"/>
</dbReference>
<dbReference type="Gene3D" id="3.40.50.1240">
    <property type="entry name" value="Phosphoglycerate mutase-like"/>
    <property type="match status" value="1"/>
</dbReference>
<organism evidence="4 5">
    <name type="scientific">Paenibacillus validus</name>
    <dbReference type="NCBI Taxonomy" id="44253"/>
    <lineage>
        <taxon>Bacteria</taxon>
        <taxon>Bacillati</taxon>
        <taxon>Bacillota</taxon>
        <taxon>Bacilli</taxon>
        <taxon>Bacillales</taxon>
        <taxon>Paenibacillaceae</taxon>
        <taxon>Paenibacillus</taxon>
    </lineage>
</organism>
<keyword evidence="5" id="KW-1185">Reference proteome</keyword>